<proteinExistence type="predicted"/>
<accession>A0A1T4SX03</accession>
<protein>
    <recommendedName>
        <fullName evidence="3">DUF2188 domain-containing protein</fullName>
    </recommendedName>
</protein>
<evidence type="ECO:0008006" key="3">
    <source>
        <dbReference type="Google" id="ProtNLM"/>
    </source>
</evidence>
<sequence length="69" mass="7762">MDLSNVTPKRAYFRIVQMGHGWHVTRPNASLSHGFNSLDDAVAFVRNDDRTATVVEIVADGVYMVKRID</sequence>
<name>A0A1T4SX03_9HYPH</name>
<dbReference type="RefSeq" id="WP_139374105.1">
    <property type="nucleotide sequence ID" value="NZ_FUWJ01000010.1"/>
</dbReference>
<organism evidence="1 2">
    <name type="scientific">Enhydrobacter aerosaccus</name>
    <dbReference type="NCBI Taxonomy" id="225324"/>
    <lineage>
        <taxon>Bacteria</taxon>
        <taxon>Pseudomonadati</taxon>
        <taxon>Pseudomonadota</taxon>
        <taxon>Alphaproteobacteria</taxon>
        <taxon>Hyphomicrobiales</taxon>
        <taxon>Enhydrobacter</taxon>
    </lineage>
</organism>
<dbReference type="EMBL" id="FUWJ01000010">
    <property type="protein sequence ID" value="SKA32686.1"/>
    <property type="molecule type" value="Genomic_DNA"/>
</dbReference>
<dbReference type="AlphaFoldDB" id="A0A1T4SX03"/>
<gene>
    <name evidence="1" type="ORF">SAMN02745126_05297</name>
</gene>
<evidence type="ECO:0000313" key="2">
    <source>
        <dbReference type="Proteomes" id="UP000190092"/>
    </source>
</evidence>
<dbReference type="Proteomes" id="UP000190092">
    <property type="component" value="Unassembled WGS sequence"/>
</dbReference>
<dbReference type="STRING" id="225324.SAMN02745126_05297"/>
<keyword evidence="2" id="KW-1185">Reference proteome</keyword>
<evidence type="ECO:0000313" key="1">
    <source>
        <dbReference type="EMBL" id="SKA32686.1"/>
    </source>
</evidence>
<reference evidence="2" key="1">
    <citation type="submission" date="2017-02" db="EMBL/GenBank/DDBJ databases">
        <authorList>
            <person name="Varghese N."/>
            <person name="Submissions S."/>
        </authorList>
    </citation>
    <scope>NUCLEOTIDE SEQUENCE [LARGE SCALE GENOMIC DNA]</scope>
    <source>
        <strain evidence="2">ATCC 27094</strain>
    </source>
</reference>